<gene>
    <name evidence="2" type="ORF">DP114_06585</name>
</gene>
<proteinExistence type="predicted"/>
<evidence type="ECO:0000313" key="3">
    <source>
        <dbReference type="Proteomes" id="UP000503129"/>
    </source>
</evidence>
<dbReference type="EMBL" id="CP030118">
    <property type="protein sequence ID" value="QDL07606.1"/>
    <property type="molecule type" value="Genomic_DNA"/>
</dbReference>
<dbReference type="Pfam" id="PF07693">
    <property type="entry name" value="KAP_NTPase"/>
    <property type="match status" value="1"/>
</dbReference>
<organism evidence="2 3">
    <name type="scientific">Brasilonema sennae CENA114</name>
    <dbReference type="NCBI Taxonomy" id="415709"/>
    <lineage>
        <taxon>Bacteria</taxon>
        <taxon>Bacillati</taxon>
        <taxon>Cyanobacteriota</taxon>
        <taxon>Cyanophyceae</taxon>
        <taxon>Nostocales</taxon>
        <taxon>Scytonemataceae</taxon>
        <taxon>Brasilonema</taxon>
        <taxon>Bromeliae group (in: Brasilonema)</taxon>
    </lineage>
</organism>
<dbReference type="InterPro" id="IPR011646">
    <property type="entry name" value="KAP_P-loop"/>
</dbReference>
<dbReference type="GO" id="GO:0005524">
    <property type="term" value="F:ATP binding"/>
    <property type="evidence" value="ECO:0007669"/>
    <property type="project" value="UniProtKB-KW"/>
</dbReference>
<dbReference type="SUPFAM" id="SSF52540">
    <property type="entry name" value="P-loop containing nucleoside triphosphate hydrolases"/>
    <property type="match status" value="1"/>
</dbReference>
<dbReference type="RefSeq" id="WP_169268804.1">
    <property type="nucleotide sequence ID" value="NZ_CAWOXK010000001.1"/>
</dbReference>
<keyword evidence="3" id="KW-1185">Reference proteome</keyword>
<protein>
    <submittedName>
        <fullName evidence="2">ATP-binding protein</fullName>
    </submittedName>
</protein>
<keyword evidence="2" id="KW-0067">ATP-binding</keyword>
<evidence type="ECO:0000259" key="1">
    <source>
        <dbReference type="Pfam" id="PF07693"/>
    </source>
</evidence>
<dbReference type="AlphaFoldDB" id="A0A856MF65"/>
<evidence type="ECO:0000313" key="2">
    <source>
        <dbReference type="EMBL" id="QDL07606.1"/>
    </source>
</evidence>
<name>A0A856MF65_9CYAN</name>
<keyword evidence="2" id="KW-0547">Nucleotide-binding</keyword>
<accession>A0A856MF65</accession>
<reference evidence="2 3" key="1">
    <citation type="submission" date="2018-06" db="EMBL/GenBank/DDBJ databases">
        <title>Comparative genomics of Brasilonema spp. strains.</title>
        <authorList>
            <person name="Alvarenga D.O."/>
            <person name="Fiore M.F."/>
            <person name="Varani A.M."/>
        </authorList>
    </citation>
    <scope>NUCLEOTIDE SEQUENCE [LARGE SCALE GENOMIC DNA]</scope>
    <source>
        <strain evidence="2 3">CENA114</strain>
    </source>
</reference>
<dbReference type="KEGG" id="bsen:DP114_06585"/>
<feature type="domain" description="KAP NTPase" evidence="1">
    <location>
        <begin position="67"/>
        <end position="142"/>
    </location>
</feature>
<sequence length="662" mass="74970">MENPPISPIEDINTAIQTHNPFTNAGIVKEQDIWGKGFPDVPTLNAYASDTVFQAIELVRNSPSSQDKVTSIAITAQYGVGKTHLLSRIRHRLEREGGAFFVYAGVNNYTDLNLVKYQFQQTLADSLSKTGSQGVMQWQEVAAAMANEGFKAINPNAPTLSPQELVNRFDKVSASWSAKNKSLMNTLTKQFLRTKSNVDPYILRAILWTLSETQASFARQWLSGHELANSNADILGLPNPIKTSQDREAEALKNIQQILNLVSYYNPVVICFDEIDVKNNSTDDGLPTELVIANLVKILHDTLENSELGRGVVILTVMMPDTWEDKVNIIPGGTPDRISKYTQRKPIDLKPLSGDSIVELVSLWLKEFYDTRNLTPPHPLYPFEESELRKYGKNKLTVREALKWCAENFKIDEDTLPKDPFERFELAFKKESELELGDYLDEKHNSLIVDALRFGFQTLKGQTLEGETETGETLKEVKVEDVTEVEPKSKNQGWINFKVIGKEKDKIFKIGVAVLQHSHGLSVGAGMWRLIDYKKFDITRGCLVRSKEKTIRKNWDSFGYLNKLVQELGGEWVYLKAEEIRSLINLYSVYHKRELYQLNEHQVIEFSKPLTAENALLREILSDPSGEIDEETIEGDELLNDFLNPSSIEDTDDSDDLAELFN</sequence>
<dbReference type="InterPro" id="IPR027417">
    <property type="entry name" value="P-loop_NTPase"/>
</dbReference>
<dbReference type="Proteomes" id="UP000503129">
    <property type="component" value="Chromosome"/>
</dbReference>